<proteinExistence type="predicted"/>
<dbReference type="Proteomes" id="UP000317940">
    <property type="component" value="Unassembled WGS sequence"/>
</dbReference>
<dbReference type="Gene3D" id="1.10.260.40">
    <property type="entry name" value="lambda repressor-like DNA-binding domains"/>
    <property type="match status" value="1"/>
</dbReference>
<dbReference type="GO" id="GO:0003677">
    <property type="term" value="F:DNA binding"/>
    <property type="evidence" value="ECO:0007669"/>
    <property type="project" value="InterPro"/>
</dbReference>
<evidence type="ECO:0000256" key="1">
    <source>
        <dbReference type="SAM" id="MobiDB-lite"/>
    </source>
</evidence>
<feature type="region of interest" description="Disordered" evidence="1">
    <location>
        <begin position="109"/>
        <end position="129"/>
    </location>
</feature>
<feature type="domain" description="HTH cro/C1-type" evidence="2">
    <location>
        <begin position="45"/>
        <end position="99"/>
    </location>
</feature>
<dbReference type="Gene3D" id="1.25.40.10">
    <property type="entry name" value="Tetratricopeptide repeat domain"/>
    <property type="match status" value="1"/>
</dbReference>
<accession>A0A561TTN2</accession>
<dbReference type="InterPro" id="IPR010982">
    <property type="entry name" value="Lambda_DNA-bd_dom_sf"/>
</dbReference>
<dbReference type="SUPFAM" id="SSF47413">
    <property type="entry name" value="lambda repressor-like DNA-binding domains"/>
    <property type="match status" value="1"/>
</dbReference>
<dbReference type="Pfam" id="PF00931">
    <property type="entry name" value="NB-ARC"/>
    <property type="match status" value="1"/>
</dbReference>
<gene>
    <name evidence="3" type="ORF">FHX73_13481</name>
</gene>
<evidence type="ECO:0000313" key="3">
    <source>
        <dbReference type="EMBL" id="TWF90434.1"/>
    </source>
</evidence>
<dbReference type="InterPro" id="IPR011990">
    <property type="entry name" value="TPR-like_helical_dom_sf"/>
</dbReference>
<dbReference type="Pfam" id="PF13374">
    <property type="entry name" value="TPR_10"/>
    <property type="match status" value="1"/>
</dbReference>
<dbReference type="PANTHER" id="PTHR47691">
    <property type="entry name" value="REGULATOR-RELATED"/>
    <property type="match status" value="1"/>
</dbReference>
<dbReference type="EMBL" id="VIWT01000003">
    <property type="protein sequence ID" value="TWF90434.1"/>
    <property type="molecule type" value="Genomic_DNA"/>
</dbReference>
<evidence type="ECO:0000313" key="4">
    <source>
        <dbReference type="Proteomes" id="UP000317940"/>
    </source>
</evidence>
<dbReference type="InterPro" id="IPR027417">
    <property type="entry name" value="P-loop_NTPase"/>
</dbReference>
<organism evidence="3 4">
    <name type="scientific">Kitasatospora viridis</name>
    <dbReference type="NCBI Taxonomy" id="281105"/>
    <lineage>
        <taxon>Bacteria</taxon>
        <taxon>Bacillati</taxon>
        <taxon>Actinomycetota</taxon>
        <taxon>Actinomycetes</taxon>
        <taxon>Kitasatosporales</taxon>
        <taxon>Streptomycetaceae</taxon>
        <taxon>Kitasatospora</taxon>
    </lineage>
</organism>
<dbReference type="AlphaFoldDB" id="A0A561TTN2"/>
<dbReference type="PANTHER" id="PTHR47691:SF3">
    <property type="entry name" value="HTH-TYPE TRANSCRIPTIONAL REGULATOR RV0890C-RELATED"/>
    <property type="match status" value="1"/>
</dbReference>
<dbReference type="SMART" id="SM00028">
    <property type="entry name" value="TPR"/>
    <property type="match status" value="3"/>
</dbReference>
<name>A0A561TTN2_9ACTN</name>
<evidence type="ECO:0000259" key="2">
    <source>
        <dbReference type="PROSITE" id="PS50943"/>
    </source>
</evidence>
<dbReference type="Pfam" id="PF13424">
    <property type="entry name" value="TPR_12"/>
    <property type="match status" value="1"/>
</dbReference>
<dbReference type="SUPFAM" id="SSF48452">
    <property type="entry name" value="TPR-like"/>
    <property type="match status" value="1"/>
</dbReference>
<dbReference type="CDD" id="cd00093">
    <property type="entry name" value="HTH_XRE"/>
    <property type="match status" value="1"/>
</dbReference>
<dbReference type="GO" id="GO:0043531">
    <property type="term" value="F:ADP binding"/>
    <property type="evidence" value="ECO:0007669"/>
    <property type="project" value="InterPro"/>
</dbReference>
<dbReference type="Pfam" id="PF13560">
    <property type="entry name" value="HTH_31"/>
    <property type="match status" value="1"/>
</dbReference>
<dbReference type="PROSITE" id="PS50943">
    <property type="entry name" value="HTH_CROC1"/>
    <property type="match status" value="1"/>
</dbReference>
<dbReference type="InterPro" id="IPR002182">
    <property type="entry name" value="NB-ARC"/>
</dbReference>
<dbReference type="SUPFAM" id="SSF52540">
    <property type="entry name" value="P-loop containing nucleoside triphosphate hydrolases"/>
    <property type="match status" value="1"/>
</dbReference>
<keyword evidence="4" id="KW-1185">Reference proteome</keyword>
<protein>
    <submittedName>
        <fullName evidence="3">Helix-turn-helix protein</fullName>
    </submittedName>
</protein>
<sequence>MTARRGCHGRPDGRDHLIRGDSLVSYWSALPAGLGPAHRQLVEELRALKDEHRLTLTRLAQLTHYSTASWQRWLNGRRPITEPALGILVGALGVDGARLFELLRGAAAAPAPEPPAPAPPAGGPAGAAPAQLPAAVADFTGRRAQLAELAGLLGGGGAAGPGQVVLVAVTGAGGVGKTALAVTAGHLAARHFPDGQLFADLGGGEPAPRAAAEVLAGWLRALGELGVPAGEEEAAARFRTLLAGRRMLLVLDNAASAAQLRPLIPGSAGCAVLVTARNRLSDLVGAHHLALPMLDAAEARELLAAAVGERRVAAEPEAVQRVLAGCAGLPLALRIAAARLTRRAGWTIEALAARLDDERARLDELAVGDLAIRAAFRTGYRTLPDARPRTAAGQRADRQAEVSTARAFRLLGLFPGPRFGAHAAAALLDVPLRRAEDLLEVLAEAHLVESDGPERYRLHDLLRSYAAELAQQEESEEQRRAAGGRLAAWYLYACHRAQAEMHVFRTAAEIGAAARPEPAVAFAGHAEATAWFDAEQRNLPAVTRLAAELDLGPVTWLLPRCTYNYQLLRALWRDVVEMAELAAAAARAHGELDVLPAMLACASLPYVRLGRVDEAAELCRQAFELAERLGYRWDGGFSALMLAETLDGAGRFEEAEGWFRAAVELHRDAEVPRQELGRALHRAAWALLDAGRPAAALPLAVESLGLARAGDDRYQLAVALDALALAHHDLGRFEEELAVLREAVRVHADNGDHYLAADTLEQAAWCEEVRREEARCEEVRREEARFEESEFEEAHAAVRPAAPLLHTRGVHSVSG</sequence>
<dbReference type="Gene3D" id="3.40.50.300">
    <property type="entry name" value="P-loop containing nucleotide triphosphate hydrolases"/>
    <property type="match status" value="1"/>
</dbReference>
<dbReference type="InterPro" id="IPR001387">
    <property type="entry name" value="Cro/C1-type_HTH"/>
</dbReference>
<dbReference type="InterPro" id="IPR019734">
    <property type="entry name" value="TPR_rpt"/>
</dbReference>
<comment type="caution">
    <text evidence="3">The sequence shown here is derived from an EMBL/GenBank/DDBJ whole genome shotgun (WGS) entry which is preliminary data.</text>
</comment>
<dbReference type="SMART" id="SM00530">
    <property type="entry name" value="HTH_XRE"/>
    <property type="match status" value="1"/>
</dbReference>
<feature type="compositionally biased region" description="Pro residues" evidence="1">
    <location>
        <begin position="111"/>
        <end position="122"/>
    </location>
</feature>
<reference evidence="3 4" key="1">
    <citation type="submission" date="2019-06" db="EMBL/GenBank/DDBJ databases">
        <title>Sequencing the genomes of 1000 actinobacteria strains.</title>
        <authorList>
            <person name="Klenk H.-P."/>
        </authorList>
    </citation>
    <scope>NUCLEOTIDE SEQUENCE [LARGE SCALE GENOMIC DNA]</scope>
    <source>
        <strain evidence="3 4">DSM 44826</strain>
    </source>
</reference>
<dbReference type="PRINTS" id="PR00364">
    <property type="entry name" value="DISEASERSIST"/>
</dbReference>